<comment type="caution">
    <text evidence="2">The sequence shown here is derived from an EMBL/GenBank/DDBJ whole genome shotgun (WGS) entry which is preliminary data.</text>
</comment>
<dbReference type="EMBL" id="SRLO01000785">
    <property type="protein sequence ID" value="TNN46509.1"/>
    <property type="molecule type" value="Genomic_DNA"/>
</dbReference>
<gene>
    <name evidence="2" type="ORF">EYF80_043273</name>
</gene>
<feature type="region of interest" description="Disordered" evidence="1">
    <location>
        <begin position="1"/>
        <end position="79"/>
    </location>
</feature>
<proteinExistence type="predicted"/>
<reference evidence="2 3" key="1">
    <citation type="submission" date="2019-03" db="EMBL/GenBank/DDBJ databases">
        <title>First draft genome of Liparis tanakae, snailfish: a comprehensive survey of snailfish specific genes.</title>
        <authorList>
            <person name="Kim W."/>
            <person name="Song I."/>
            <person name="Jeong J.-H."/>
            <person name="Kim D."/>
            <person name="Kim S."/>
            <person name="Ryu S."/>
            <person name="Song J.Y."/>
            <person name="Lee S.K."/>
        </authorList>
    </citation>
    <scope>NUCLEOTIDE SEQUENCE [LARGE SCALE GENOMIC DNA]</scope>
    <source>
        <tissue evidence="2">Muscle</tissue>
    </source>
</reference>
<dbReference type="AlphaFoldDB" id="A0A4Z2FZ32"/>
<name>A0A4Z2FZ32_9TELE</name>
<evidence type="ECO:0000256" key="1">
    <source>
        <dbReference type="SAM" id="MobiDB-lite"/>
    </source>
</evidence>
<protein>
    <submittedName>
        <fullName evidence="2">Uncharacterized protein</fullName>
    </submittedName>
</protein>
<evidence type="ECO:0000313" key="3">
    <source>
        <dbReference type="Proteomes" id="UP000314294"/>
    </source>
</evidence>
<accession>A0A4Z2FZ32</accession>
<dbReference type="Proteomes" id="UP000314294">
    <property type="component" value="Unassembled WGS sequence"/>
</dbReference>
<evidence type="ECO:0000313" key="2">
    <source>
        <dbReference type="EMBL" id="TNN46509.1"/>
    </source>
</evidence>
<organism evidence="2 3">
    <name type="scientific">Liparis tanakae</name>
    <name type="common">Tanaka's snailfish</name>
    <dbReference type="NCBI Taxonomy" id="230148"/>
    <lineage>
        <taxon>Eukaryota</taxon>
        <taxon>Metazoa</taxon>
        <taxon>Chordata</taxon>
        <taxon>Craniata</taxon>
        <taxon>Vertebrata</taxon>
        <taxon>Euteleostomi</taxon>
        <taxon>Actinopterygii</taxon>
        <taxon>Neopterygii</taxon>
        <taxon>Teleostei</taxon>
        <taxon>Neoteleostei</taxon>
        <taxon>Acanthomorphata</taxon>
        <taxon>Eupercaria</taxon>
        <taxon>Perciformes</taxon>
        <taxon>Cottioidei</taxon>
        <taxon>Cottales</taxon>
        <taxon>Liparidae</taxon>
        <taxon>Liparis</taxon>
    </lineage>
</organism>
<sequence>MPANKTLLGGGGALSSGGAPADRGYSSALDELLVPVDIPHGSHEDGPLEKGPSPGEAGSSMVRPRLVAGTDSSTPHVLQRTRGFYTLNTEYRQQ</sequence>
<keyword evidence="3" id="KW-1185">Reference proteome</keyword>